<evidence type="ECO:0000259" key="2">
    <source>
        <dbReference type="Pfam" id="PF07596"/>
    </source>
</evidence>
<gene>
    <name evidence="3" type="ORF">Pan241w_08290</name>
</gene>
<dbReference type="InterPro" id="IPR027558">
    <property type="entry name" value="Pre_pil_HX9DG_C"/>
</dbReference>
<dbReference type="Proteomes" id="UP000317171">
    <property type="component" value="Chromosome"/>
</dbReference>
<dbReference type="PROSITE" id="PS00409">
    <property type="entry name" value="PROKAR_NTER_METHYL"/>
    <property type="match status" value="1"/>
</dbReference>
<name>A0A517RA59_9PLAN</name>
<reference evidence="3 4" key="1">
    <citation type="submission" date="2019-02" db="EMBL/GenBank/DDBJ databases">
        <title>Deep-cultivation of Planctomycetes and their phenomic and genomic characterization uncovers novel biology.</title>
        <authorList>
            <person name="Wiegand S."/>
            <person name="Jogler M."/>
            <person name="Boedeker C."/>
            <person name="Pinto D."/>
            <person name="Vollmers J."/>
            <person name="Rivas-Marin E."/>
            <person name="Kohn T."/>
            <person name="Peeters S.H."/>
            <person name="Heuer A."/>
            <person name="Rast P."/>
            <person name="Oberbeckmann S."/>
            <person name="Bunk B."/>
            <person name="Jeske O."/>
            <person name="Meyerdierks A."/>
            <person name="Storesund J.E."/>
            <person name="Kallscheuer N."/>
            <person name="Luecker S."/>
            <person name="Lage O.M."/>
            <person name="Pohl T."/>
            <person name="Merkel B.J."/>
            <person name="Hornburger P."/>
            <person name="Mueller R.-W."/>
            <person name="Bruemmer F."/>
            <person name="Labrenz M."/>
            <person name="Spormann A.M."/>
            <person name="Op den Camp H."/>
            <person name="Overmann J."/>
            <person name="Amann R."/>
            <person name="Jetten M.S.M."/>
            <person name="Mascher T."/>
            <person name="Medema M.H."/>
            <person name="Devos D.P."/>
            <person name="Kaster A.-K."/>
            <person name="Ovreas L."/>
            <person name="Rohde M."/>
            <person name="Galperin M.Y."/>
            <person name="Jogler C."/>
        </authorList>
    </citation>
    <scope>NUCLEOTIDE SEQUENCE [LARGE SCALE GENOMIC DNA]</scope>
    <source>
        <strain evidence="3 4">Pan241w</strain>
    </source>
</reference>
<feature type="domain" description="DUF1559" evidence="2">
    <location>
        <begin position="40"/>
        <end position="315"/>
    </location>
</feature>
<dbReference type="InterPro" id="IPR011453">
    <property type="entry name" value="DUF1559"/>
</dbReference>
<dbReference type="RefSeq" id="WP_145211263.1">
    <property type="nucleotide sequence ID" value="NZ_CP036269.1"/>
</dbReference>
<dbReference type="InterPro" id="IPR045584">
    <property type="entry name" value="Pilin-like"/>
</dbReference>
<accession>A0A517RA59</accession>
<dbReference type="OrthoDB" id="255848at2"/>
<dbReference type="NCBIfam" id="TIGR04294">
    <property type="entry name" value="pre_pil_HX9DG"/>
    <property type="match status" value="1"/>
</dbReference>
<dbReference type="Pfam" id="PF07596">
    <property type="entry name" value="SBP_bac_10"/>
    <property type="match status" value="1"/>
</dbReference>
<keyword evidence="1" id="KW-0812">Transmembrane</keyword>
<dbReference type="Pfam" id="PF07963">
    <property type="entry name" value="N_methyl"/>
    <property type="match status" value="1"/>
</dbReference>
<evidence type="ECO:0000313" key="3">
    <source>
        <dbReference type="EMBL" id="QDT40770.1"/>
    </source>
</evidence>
<dbReference type="AlphaFoldDB" id="A0A517RA59"/>
<dbReference type="NCBIfam" id="TIGR02532">
    <property type="entry name" value="IV_pilin_GFxxxE"/>
    <property type="match status" value="1"/>
</dbReference>
<proteinExistence type="predicted"/>
<keyword evidence="1" id="KW-1133">Transmembrane helix</keyword>
<dbReference type="PANTHER" id="PTHR30093:SF2">
    <property type="entry name" value="TYPE II SECRETION SYSTEM PROTEIN H"/>
    <property type="match status" value="1"/>
</dbReference>
<dbReference type="KEGG" id="gaz:Pan241w_08290"/>
<dbReference type="PANTHER" id="PTHR30093">
    <property type="entry name" value="GENERAL SECRETION PATHWAY PROTEIN G"/>
    <property type="match status" value="1"/>
</dbReference>
<dbReference type="Gene3D" id="3.30.700.10">
    <property type="entry name" value="Glycoprotein, Type 4 Pilin"/>
    <property type="match status" value="1"/>
</dbReference>
<keyword evidence="1" id="KW-0472">Membrane</keyword>
<feature type="transmembrane region" description="Helical" evidence="1">
    <location>
        <begin position="21"/>
        <end position="39"/>
    </location>
</feature>
<sequence>MHTKVPNSKHSSRRGFTLIELLVVMAIIALLAAMLLPAIQRARESARRTQCINNLKQLGLAAFNYESSFRCLPSGWVEILELDMNGQPIAPPAPINNANVAFNEDVVIPLDTDQLDSNGNRITQYRLTEWEVSPWWGWQALMLAELDQATINIDYDQFKFSNDSKEASTVAIESFICPSASLPTNRPRGLGYCNYRGVGGYTEGTLPVVPYTRRFKGGIFGPNSATRIRDIGDGTTNTLMFGESSFGFWADSHSAVAGYVANSDGSSTFHEQHNFDGMPEQNTAFFLTFGSFHDDVAHFALADGSTKSMAKNIDANLFRQLCVRNDGERVTGEW</sequence>
<dbReference type="EMBL" id="CP036269">
    <property type="protein sequence ID" value="QDT40770.1"/>
    <property type="molecule type" value="Genomic_DNA"/>
</dbReference>
<evidence type="ECO:0000256" key="1">
    <source>
        <dbReference type="SAM" id="Phobius"/>
    </source>
</evidence>
<protein>
    <submittedName>
        <fullName evidence="3">Putative major pilin subunit</fullName>
    </submittedName>
</protein>
<dbReference type="InterPro" id="IPR012902">
    <property type="entry name" value="N_methyl_site"/>
</dbReference>
<dbReference type="SUPFAM" id="SSF54523">
    <property type="entry name" value="Pili subunits"/>
    <property type="match status" value="1"/>
</dbReference>
<keyword evidence="4" id="KW-1185">Reference proteome</keyword>
<organism evidence="3 4">
    <name type="scientific">Gimesia alba</name>
    <dbReference type="NCBI Taxonomy" id="2527973"/>
    <lineage>
        <taxon>Bacteria</taxon>
        <taxon>Pseudomonadati</taxon>
        <taxon>Planctomycetota</taxon>
        <taxon>Planctomycetia</taxon>
        <taxon>Planctomycetales</taxon>
        <taxon>Planctomycetaceae</taxon>
        <taxon>Gimesia</taxon>
    </lineage>
</organism>
<evidence type="ECO:0000313" key="4">
    <source>
        <dbReference type="Proteomes" id="UP000317171"/>
    </source>
</evidence>